<proteinExistence type="predicted"/>
<feature type="transmembrane region" description="Helical" evidence="1">
    <location>
        <begin position="41"/>
        <end position="58"/>
    </location>
</feature>
<sequence length="176" mass="19495">MDRLVHHELRAVVSVLAAAAVALTAVGLARGFSPPSEPGRLGLYAAAVVASIGVWTLLKATRIKWFSDVRDFEKAVRLDGTDPAPAAERFLRDRPFSPRMFVLYTLFAVPLALWEPWTAVICLWSALDWLGQAAVAAHWERRHGLLLWRGHVDGRPWELSVSRRPPTRTATGARPA</sequence>
<dbReference type="AlphaFoldDB" id="A0A7W9H776"/>
<protein>
    <submittedName>
        <fullName evidence="2">Uncharacterized protein</fullName>
    </submittedName>
</protein>
<accession>A0A7W9H776</accession>
<reference evidence="2 3" key="1">
    <citation type="submission" date="2020-08" db="EMBL/GenBank/DDBJ databases">
        <title>Sequencing the genomes of 1000 actinobacteria strains.</title>
        <authorList>
            <person name="Klenk H.-P."/>
        </authorList>
    </citation>
    <scope>NUCLEOTIDE SEQUENCE [LARGE SCALE GENOMIC DNA]</scope>
    <source>
        <strain evidence="2 3">DSM 40084</strain>
    </source>
</reference>
<keyword evidence="1" id="KW-0812">Transmembrane</keyword>
<dbReference type="RefSeq" id="WP_184987213.1">
    <property type="nucleotide sequence ID" value="NZ_JACHNE010000001.1"/>
</dbReference>
<comment type="caution">
    <text evidence="2">The sequence shown here is derived from an EMBL/GenBank/DDBJ whole genome shotgun (WGS) entry which is preliminary data.</text>
</comment>
<keyword evidence="1" id="KW-1133">Transmembrane helix</keyword>
<evidence type="ECO:0000313" key="3">
    <source>
        <dbReference type="Proteomes" id="UP000590647"/>
    </source>
</evidence>
<name>A0A7W9H776_9ACTN</name>
<feature type="transmembrane region" description="Helical" evidence="1">
    <location>
        <begin position="101"/>
        <end position="127"/>
    </location>
</feature>
<dbReference type="Proteomes" id="UP000590647">
    <property type="component" value="Unassembled WGS sequence"/>
</dbReference>
<keyword evidence="3" id="KW-1185">Reference proteome</keyword>
<evidence type="ECO:0000313" key="2">
    <source>
        <dbReference type="EMBL" id="MBB5796983.1"/>
    </source>
</evidence>
<keyword evidence="1" id="KW-0472">Membrane</keyword>
<evidence type="ECO:0000256" key="1">
    <source>
        <dbReference type="SAM" id="Phobius"/>
    </source>
</evidence>
<gene>
    <name evidence="2" type="ORF">HDA41_004947</name>
</gene>
<dbReference type="EMBL" id="JACHNE010000001">
    <property type="protein sequence ID" value="MBB5796983.1"/>
    <property type="molecule type" value="Genomic_DNA"/>
</dbReference>
<organism evidence="2 3">
    <name type="scientific">Streptomyces caelestis</name>
    <dbReference type="NCBI Taxonomy" id="36816"/>
    <lineage>
        <taxon>Bacteria</taxon>
        <taxon>Bacillati</taxon>
        <taxon>Actinomycetota</taxon>
        <taxon>Actinomycetes</taxon>
        <taxon>Kitasatosporales</taxon>
        <taxon>Streptomycetaceae</taxon>
        <taxon>Streptomyces</taxon>
    </lineage>
</organism>